<dbReference type="AlphaFoldDB" id="A0A1Y2HMD6"/>
<comment type="caution">
    <text evidence="1">The sequence shown here is derived from an EMBL/GenBank/DDBJ whole genome shotgun (WGS) entry which is preliminary data.</text>
</comment>
<evidence type="ECO:0000313" key="2">
    <source>
        <dbReference type="Proteomes" id="UP000193411"/>
    </source>
</evidence>
<protein>
    <submittedName>
        <fullName evidence="1">Uncharacterized protein</fullName>
    </submittedName>
</protein>
<evidence type="ECO:0000313" key="1">
    <source>
        <dbReference type="EMBL" id="ORZ35719.1"/>
    </source>
</evidence>
<dbReference type="Proteomes" id="UP000193411">
    <property type="component" value="Unassembled WGS sequence"/>
</dbReference>
<accession>A0A1Y2HMD6</accession>
<name>A0A1Y2HMD6_9FUNG</name>
<gene>
    <name evidence="1" type="ORF">BCR44DRAFT_1434056</name>
</gene>
<dbReference type="EMBL" id="MCFL01000021">
    <property type="protein sequence ID" value="ORZ35719.1"/>
    <property type="molecule type" value="Genomic_DNA"/>
</dbReference>
<reference evidence="1 2" key="1">
    <citation type="submission" date="2016-07" db="EMBL/GenBank/DDBJ databases">
        <title>Pervasive Adenine N6-methylation of Active Genes in Fungi.</title>
        <authorList>
            <consortium name="DOE Joint Genome Institute"/>
            <person name="Mondo S.J."/>
            <person name="Dannebaum R.O."/>
            <person name="Kuo R.C."/>
            <person name="Labutti K."/>
            <person name="Haridas S."/>
            <person name="Kuo A."/>
            <person name="Salamov A."/>
            <person name="Ahrendt S.R."/>
            <person name="Lipzen A."/>
            <person name="Sullivan W."/>
            <person name="Andreopoulos W.B."/>
            <person name="Clum A."/>
            <person name="Lindquist E."/>
            <person name="Daum C."/>
            <person name="Ramamoorthy G.K."/>
            <person name="Gryganskyi A."/>
            <person name="Culley D."/>
            <person name="Magnuson J.K."/>
            <person name="James T.Y."/>
            <person name="O'Malley M.A."/>
            <person name="Stajich J.E."/>
            <person name="Spatafora J.W."/>
            <person name="Visel A."/>
            <person name="Grigoriev I.V."/>
        </authorList>
    </citation>
    <scope>NUCLEOTIDE SEQUENCE [LARGE SCALE GENOMIC DNA]</scope>
    <source>
        <strain evidence="1 2">PL171</strain>
    </source>
</reference>
<sequence length="87" mass="9132">MSSVLSCATVALSVYLRCDPSLTSPSGDCKNRHLSKVSETYKMGWSGLRASDTTNEADMSTGPIDTCGLARVATLASTPMMSNPVAE</sequence>
<proteinExistence type="predicted"/>
<organism evidence="1 2">
    <name type="scientific">Catenaria anguillulae PL171</name>
    <dbReference type="NCBI Taxonomy" id="765915"/>
    <lineage>
        <taxon>Eukaryota</taxon>
        <taxon>Fungi</taxon>
        <taxon>Fungi incertae sedis</taxon>
        <taxon>Blastocladiomycota</taxon>
        <taxon>Blastocladiomycetes</taxon>
        <taxon>Blastocladiales</taxon>
        <taxon>Catenariaceae</taxon>
        <taxon>Catenaria</taxon>
    </lineage>
</organism>
<keyword evidence="2" id="KW-1185">Reference proteome</keyword>